<accession>A0ABS5PLH9</accession>
<dbReference type="EMBL" id="JAHBCL010000007">
    <property type="protein sequence ID" value="MBS7526015.1"/>
    <property type="molecule type" value="Genomic_DNA"/>
</dbReference>
<feature type="domain" description="Chorismate mutase" evidence="2">
    <location>
        <begin position="1"/>
        <end position="86"/>
    </location>
</feature>
<dbReference type="SMART" id="SM00830">
    <property type="entry name" value="CM_2"/>
    <property type="match status" value="1"/>
</dbReference>
<dbReference type="Pfam" id="PF01817">
    <property type="entry name" value="CM_2"/>
    <property type="match status" value="1"/>
</dbReference>
<evidence type="ECO:0000256" key="1">
    <source>
        <dbReference type="ARBA" id="ARBA00023235"/>
    </source>
</evidence>
<organism evidence="3 4">
    <name type="scientific">Fusibacter paucivorans</name>
    <dbReference type="NCBI Taxonomy" id="76009"/>
    <lineage>
        <taxon>Bacteria</taxon>
        <taxon>Bacillati</taxon>
        <taxon>Bacillota</taxon>
        <taxon>Clostridia</taxon>
        <taxon>Eubacteriales</taxon>
        <taxon>Eubacteriales Family XII. Incertae Sedis</taxon>
        <taxon>Fusibacter</taxon>
    </lineage>
</organism>
<reference evidence="3 4" key="1">
    <citation type="submission" date="2021-05" db="EMBL/GenBank/DDBJ databases">
        <title>Fusibacter ferrireducens sp. nov., an anaerobic, sulfur- and Fe-reducing bacterium isolated from the mangrove sediment.</title>
        <authorList>
            <person name="Qiu D."/>
        </authorList>
    </citation>
    <scope>NUCLEOTIDE SEQUENCE [LARGE SCALE GENOMIC DNA]</scope>
    <source>
        <strain evidence="3 4">DSM 12116</strain>
    </source>
</reference>
<evidence type="ECO:0000259" key="2">
    <source>
        <dbReference type="PROSITE" id="PS51168"/>
    </source>
</evidence>
<dbReference type="SUPFAM" id="SSF48600">
    <property type="entry name" value="Chorismate mutase II"/>
    <property type="match status" value="1"/>
</dbReference>
<dbReference type="PANTHER" id="PTHR38041:SF1">
    <property type="entry name" value="CHORISMATE MUTASE"/>
    <property type="match status" value="1"/>
</dbReference>
<dbReference type="PROSITE" id="PS51168">
    <property type="entry name" value="CHORISMATE_MUT_2"/>
    <property type="match status" value="1"/>
</dbReference>
<dbReference type="RefSeq" id="WP_213235803.1">
    <property type="nucleotide sequence ID" value="NZ_JAHBCL010000007.1"/>
</dbReference>
<dbReference type="InterPro" id="IPR002701">
    <property type="entry name" value="CM_II_prokaryot"/>
</dbReference>
<evidence type="ECO:0000313" key="4">
    <source>
        <dbReference type="Proteomes" id="UP000746471"/>
    </source>
</evidence>
<dbReference type="InterPro" id="IPR036263">
    <property type="entry name" value="Chorismate_II_sf"/>
</dbReference>
<name>A0ABS5PLH9_9FIRM</name>
<keyword evidence="1" id="KW-0413">Isomerase</keyword>
<dbReference type="Proteomes" id="UP000746471">
    <property type="component" value="Unassembled WGS sequence"/>
</dbReference>
<dbReference type="Gene3D" id="1.20.59.10">
    <property type="entry name" value="Chorismate mutase"/>
    <property type="match status" value="1"/>
</dbReference>
<comment type="caution">
    <text evidence="3">The sequence shown here is derived from an EMBL/GenBank/DDBJ whole genome shotgun (WGS) entry which is preliminary data.</text>
</comment>
<sequence>MLDQLRKELNDLDETLIELLEKRFKVTEQVGAFKQRENMVVLQPEREAEIIERIAETLAESEYSTYIIEIYRSIFEQSRSQQSKYVK</sequence>
<dbReference type="PANTHER" id="PTHR38041">
    <property type="entry name" value="CHORISMATE MUTASE"/>
    <property type="match status" value="1"/>
</dbReference>
<keyword evidence="4" id="KW-1185">Reference proteome</keyword>
<dbReference type="InterPro" id="IPR051331">
    <property type="entry name" value="Chorismate_mutase-related"/>
</dbReference>
<dbReference type="InterPro" id="IPR036979">
    <property type="entry name" value="CM_dom_sf"/>
</dbReference>
<proteinExistence type="predicted"/>
<gene>
    <name evidence="3" type="ORF">KHM83_04955</name>
</gene>
<evidence type="ECO:0000313" key="3">
    <source>
        <dbReference type="EMBL" id="MBS7526015.1"/>
    </source>
</evidence>
<protein>
    <submittedName>
        <fullName evidence="3">Chorismate mutase</fullName>
    </submittedName>
</protein>